<evidence type="ECO:0000256" key="1">
    <source>
        <dbReference type="SAM" id="SignalP"/>
    </source>
</evidence>
<dbReference type="Proteomes" id="UP000192906">
    <property type="component" value="Unassembled WGS sequence"/>
</dbReference>
<dbReference type="SUPFAM" id="SSF51261">
    <property type="entry name" value="Duplicated hybrid motif"/>
    <property type="match status" value="1"/>
</dbReference>
<evidence type="ECO:0000259" key="2">
    <source>
        <dbReference type="Pfam" id="PF01551"/>
    </source>
</evidence>
<dbReference type="PANTHER" id="PTHR21666:SF285">
    <property type="entry name" value="M23 FAMILY METALLOPEPTIDASE"/>
    <property type="match status" value="1"/>
</dbReference>
<protein>
    <submittedName>
        <fullName evidence="3">Murein DD-endopeptidase MepM and murein hydrolase activator NlpD, contain LysM domain</fullName>
    </submittedName>
</protein>
<proteinExistence type="predicted"/>
<feature type="signal peptide" evidence="1">
    <location>
        <begin position="1"/>
        <end position="34"/>
    </location>
</feature>
<dbReference type="AlphaFoldDB" id="A0A1X7CRU7"/>
<dbReference type="CDD" id="cd12797">
    <property type="entry name" value="M23_peptidase"/>
    <property type="match status" value="1"/>
</dbReference>
<gene>
    <name evidence="3" type="ORF">SAMN06295933_1143</name>
</gene>
<dbReference type="STRING" id="1519643.SAMN06295933_1143"/>
<dbReference type="Gene3D" id="2.70.70.10">
    <property type="entry name" value="Glucose Permease (Domain IIA)"/>
    <property type="match status" value="1"/>
</dbReference>
<keyword evidence="1" id="KW-0732">Signal</keyword>
<dbReference type="RefSeq" id="WP_245805477.1">
    <property type="nucleotide sequence ID" value="NZ_FWZU01000002.1"/>
</dbReference>
<keyword evidence="4" id="KW-1185">Reference proteome</keyword>
<sequence length="306" mass="33954">MRILEIQLKSSMKYMKVFTLVIVCCLFFASSAFAAVSLAYPQKAGLGEPFLVRITSDTNLDSASVNWLGAAVHPEIENWKGKYVALVMLGTDVLNDKAGKKNLTIKVVENGKERSFKRKIKIYNKKYKVQRLTLPEKMVTPPKEVLERIRHDSVEVKAAKETQSAKKMWAVPFIKPTKGAESSPYGARRILNGIPKNPHRGLDFRGTKGTDVCAMADGKVILVKNHYYAGNCIYLDHGNGVVTMYFHLSQFDVKEGDMVVRGQTIGRIGATGRVTGPHLHMSASVQGKLVDPSFLLEKNTDKLLGL</sequence>
<feature type="domain" description="M23ase beta-sheet core" evidence="2">
    <location>
        <begin position="198"/>
        <end position="292"/>
    </location>
</feature>
<name>A0A1X7CRU7_9BACT</name>
<keyword evidence="3" id="KW-0378">Hydrolase</keyword>
<dbReference type="InterPro" id="IPR050570">
    <property type="entry name" value="Cell_wall_metabolism_enzyme"/>
</dbReference>
<dbReference type="InterPro" id="IPR016047">
    <property type="entry name" value="M23ase_b-sheet_dom"/>
</dbReference>
<dbReference type="Gene3D" id="2.60.40.1590">
    <property type="entry name" value="Peptidoglycan hydrolase domains"/>
    <property type="match status" value="1"/>
</dbReference>
<dbReference type="Pfam" id="PF01551">
    <property type="entry name" value="Peptidase_M23"/>
    <property type="match status" value="1"/>
</dbReference>
<reference evidence="4" key="1">
    <citation type="submission" date="2017-04" db="EMBL/GenBank/DDBJ databases">
        <authorList>
            <person name="Varghese N."/>
            <person name="Submissions S."/>
        </authorList>
    </citation>
    <scope>NUCLEOTIDE SEQUENCE [LARGE SCALE GENOMIC DNA]</scope>
    <source>
        <strain evidence="4">K3S</strain>
    </source>
</reference>
<dbReference type="GO" id="GO:0004222">
    <property type="term" value="F:metalloendopeptidase activity"/>
    <property type="evidence" value="ECO:0007669"/>
    <property type="project" value="TreeGrafter"/>
</dbReference>
<dbReference type="InterPro" id="IPR011055">
    <property type="entry name" value="Dup_hybrid_motif"/>
</dbReference>
<accession>A0A1X7CRU7</accession>
<evidence type="ECO:0000313" key="4">
    <source>
        <dbReference type="Proteomes" id="UP000192906"/>
    </source>
</evidence>
<organism evidence="3 4">
    <name type="scientific">Desulfovibrio gilichinskyi</name>
    <dbReference type="NCBI Taxonomy" id="1519643"/>
    <lineage>
        <taxon>Bacteria</taxon>
        <taxon>Pseudomonadati</taxon>
        <taxon>Thermodesulfobacteriota</taxon>
        <taxon>Desulfovibrionia</taxon>
        <taxon>Desulfovibrionales</taxon>
        <taxon>Desulfovibrionaceae</taxon>
        <taxon>Desulfovibrio</taxon>
    </lineage>
</organism>
<evidence type="ECO:0000313" key="3">
    <source>
        <dbReference type="EMBL" id="SMF01598.1"/>
    </source>
</evidence>
<dbReference type="EMBL" id="FWZU01000002">
    <property type="protein sequence ID" value="SMF01598.1"/>
    <property type="molecule type" value="Genomic_DNA"/>
</dbReference>
<feature type="chain" id="PRO_5012078243" evidence="1">
    <location>
        <begin position="35"/>
        <end position="306"/>
    </location>
</feature>
<dbReference type="PANTHER" id="PTHR21666">
    <property type="entry name" value="PEPTIDASE-RELATED"/>
    <property type="match status" value="1"/>
</dbReference>